<reference evidence="1" key="1">
    <citation type="submission" date="2021-02" db="EMBL/GenBank/DDBJ databases">
        <authorList>
            <person name="Nowell W R."/>
        </authorList>
    </citation>
    <scope>NUCLEOTIDE SEQUENCE</scope>
</reference>
<organism evidence="1 2">
    <name type="scientific">Adineta steineri</name>
    <dbReference type="NCBI Taxonomy" id="433720"/>
    <lineage>
        <taxon>Eukaryota</taxon>
        <taxon>Metazoa</taxon>
        <taxon>Spiralia</taxon>
        <taxon>Gnathifera</taxon>
        <taxon>Rotifera</taxon>
        <taxon>Eurotatoria</taxon>
        <taxon>Bdelloidea</taxon>
        <taxon>Adinetida</taxon>
        <taxon>Adinetidae</taxon>
        <taxon>Adineta</taxon>
    </lineage>
</organism>
<feature type="non-terminal residue" evidence="1">
    <location>
        <position position="1"/>
    </location>
</feature>
<dbReference type="Proteomes" id="UP000663881">
    <property type="component" value="Unassembled WGS sequence"/>
</dbReference>
<comment type="caution">
    <text evidence="1">The sequence shown here is derived from an EMBL/GenBank/DDBJ whole genome shotgun (WGS) entry which is preliminary data.</text>
</comment>
<protein>
    <submittedName>
        <fullName evidence="1">Uncharacterized protein</fullName>
    </submittedName>
</protein>
<dbReference type="AlphaFoldDB" id="A0A820SFU3"/>
<name>A0A820SFU3_9BILA</name>
<accession>A0A820SFU3</accession>
<sequence>NNPTLKLNPSITERLQLYEFFHAPSLRYDPKEDIQIGKNIKPALE</sequence>
<dbReference type="EMBL" id="CAJOAY010035784">
    <property type="protein sequence ID" value="CAF4453384.1"/>
    <property type="molecule type" value="Genomic_DNA"/>
</dbReference>
<proteinExistence type="predicted"/>
<gene>
    <name evidence="1" type="ORF">OKA104_LOCUS54286</name>
</gene>
<evidence type="ECO:0000313" key="2">
    <source>
        <dbReference type="Proteomes" id="UP000663881"/>
    </source>
</evidence>
<evidence type="ECO:0000313" key="1">
    <source>
        <dbReference type="EMBL" id="CAF4453384.1"/>
    </source>
</evidence>